<reference evidence="2 3" key="1">
    <citation type="submission" date="2020-05" db="EMBL/GenBank/DDBJ databases">
        <title>Frigoriglobus tundricola gen. nov., sp. nov., a psychrotolerant cellulolytic planctomycete of the family Gemmataceae with two divergent copies of 16S rRNA gene.</title>
        <authorList>
            <person name="Kulichevskaya I.S."/>
            <person name="Ivanova A.A."/>
            <person name="Naumoff D.G."/>
            <person name="Beletsky A.V."/>
            <person name="Rijpstra W.I.C."/>
            <person name="Sinninghe Damste J.S."/>
            <person name="Mardanov A.V."/>
            <person name="Ravin N.V."/>
            <person name="Dedysh S.N."/>
        </authorList>
    </citation>
    <scope>NUCLEOTIDE SEQUENCE [LARGE SCALE GENOMIC DNA]</scope>
    <source>
        <strain evidence="2 3">PL17</strain>
        <plasmid evidence="3">ppl17-1</plasmid>
    </source>
</reference>
<dbReference type="Proteomes" id="UP000503447">
    <property type="component" value="Plasmid pPL17-1"/>
</dbReference>
<protein>
    <submittedName>
        <fullName evidence="2">Transcriptional regulator</fullName>
    </submittedName>
</protein>
<evidence type="ECO:0000313" key="3">
    <source>
        <dbReference type="Proteomes" id="UP000503447"/>
    </source>
</evidence>
<geneLocation type="plasmid" evidence="3">
    <name>ppl17-1</name>
</geneLocation>
<dbReference type="InterPro" id="IPR001387">
    <property type="entry name" value="Cro/C1-type_HTH"/>
</dbReference>
<dbReference type="CDD" id="cd00093">
    <property type="entry name" value="HTH_XRE"/>
    <property type="match status" value="1"/>
</dbReference>
<dbReference type="Pfam" id="PF13560">
    <property type="entry name" value="HTH_31"/>
    <property type="match status" value="1"/>
</dbReference>
<gene>
    <name evidence="2" type="ORF">FTUN_9000</name>
</gene>
<evidence type="ECO:0000313" key="2">
    <source>
        <dbReference type="EMBL" id="QJX01356.1"/>
    </source>
</evidence>
<keyword evidence="2" id="KW-0614">Plasmid</keyword>
<dbReference type="KEGG" id="ftj:FTUN_9000"/>
<dbReference type="SUPFAM" id="SSF47413">
    <property type="entry name" value="lambda repressor-like DNA-binding domains"/>
    <property type="match status" value="1"/>
</dbReference>
<name>A0A6M5Z5J4_9BACT</name>
<dbReference type="AlphaFoldDB" id="A0A6M5Z5J4"/>
<dbReference type="SMART" id="SM00530">
    <property type="entry name" value="HTH_XRE"/>
    <property type="match status" value="1"/>
</dbReference>
<feature type="domain" description="HTH cro/C1-type" evidence="1">
    <location>
        <begin position="81"/>
        <end position="136"/>
    </location>
</feature>
<evidence type="ECO:0000259" key="1">
    <source>
        <dbReference type="PROSITE" id="PS50943"/>
    </source>
</evidence>
<dbReference type="RefSeq" id="WP_171476314.1">
    <property type="nucleotide sequence ID" value="NZ_CP053453.1"/>
</dbReference>
<dbReference type="PROSITE" id="PS50943">
    <property type="entry name" value="HTH_CROC1"/>
    <property type="match status" value="1"/>
</dbReference>
<proteinExistence type="predicted"/>
<dbReference type="Gene3D" id="1.10.260.40">
    <property type="entry name" value="lambda repressor-like DNA-binding domains"/>
    <property type="match status" value="1"/>
</dbReference>
<dbReference type="GO" id="GO:0003677">
    <property type="term" value="F:DNA binding"/>
    <property type="evidence" value="ECO:0007669"/>
    <property type="project" value="InterPro"/>
</dbReference>
<organism evidence="2 3">
    <name type="scientific">Frigoriglobus tundricola</name>
    <dbReference type="NCBI Taxonomy" id="2774151"/>
    <lineage>
        <taxon>Bacteria</taxon>
        <taxon>Pseudomonadati</taxon>
        <taxon>Planctomycetota</taxon>
        <taxon>Planctomycetia</taxon>
        <taxon>Gemmatales</taxon>
        <taxon>Gemmataceae</taxon>
        <taxon>Frigoriglobus</taxon>
    </lineage>
</organism>
<accession>A0A6M5Z5J4</accession>
<keyword evidence="3" id="KW-1185">Reference proteome</keyword>
<dbReference type="InterPro" id="IPR010982">
    <property type="entry name" value="Lambda_DNA-bd_dom_sf"/>
</dbReference>
<sequence length="157" mass="17896">MIKNESEYREAVEKRKAELLRLEGEQTALAAKGFTPDEVTRATQPAESFHAQLREEIESYERLRRGDFEELNNFQGLGRLLIVLRIYRGLSQRQLAEELGVHESQVSRDERNEYHGITVERTNRILDALGVELHTQVAMTANSDRSAGRKSRSAANA</sequence>
<dbReference type="EMBL" id="CP053453">
    <property type="protein sequence ID" value="QJX01356.1"/>
    <property type="molecule type" value="Genomic_DNA"/>
</dbReference>